<protein>
    <submittedName>
        <fullName evidence="3">Anti-sigma factor</fullName>
    </submittedName>
</protein>
<dbReference type="RefSeq" id="WP_344753835.1">
    <property type="nucleotide sequence ID" value="NZ_BAABAE010000002.1"/>
</dbReference>
<keyword evidence="4" id="KW-1185">Reference proteome</keyword>
<feature type="transmembrane region" description="Helical" evidence="1">
    <location>
        <begin position="68"/>
        <end position="90"/>
    </location>
</feature>
<accession>A0ABP7FDY4</accession>
<reference evidence="4" key="1">
    <citation type="journal article" date="2019" name="Int. J. Syst. Evol. Microbiol.">
        <title>The Global Catalogue of Microorganisms (GCM) 10K type strain sequencing project: providing services to taxonomists for standard genome sequencing and annotation.</title>
        <authorList>
            <consortium name="The Broad Institute Genomics Platform"/>
            <consortium name="The Broad Institute Genome Sequencing Center for Infectious Disease"/>
            <person name="Wu L."/>
            <person name="Ma J."/>
        </authorList>
    </citation>
    <scope>NUCLEOTIDE SEQUENCE [LARGE SCALE GENOMIC DNA]</scope>
    <source>
        <strain evidence="4">JCM 16949</strain>
    </source>
</reference>
<keyword evidence="1" id="KW-1133">Transmembrane helix</keyword>
<keyword evidence="1" id="KW-0812">Transmembrane</keyword>
<sequence>MNLTPREQNDVETELGLAVLPVEPSPGLKASIMAKIAVTPQLPREADAVPGRAESAAHARWFTRPVTILVAAAAAILLFAGGVFAGNAFAPRPLDTQAASLAELSAAGDLQRASAEVAGGGVATLIWSLDQRRSAVLIDGLSALPAGKTYQLWYLDAEGAATPAGTFEASATGTTWRVLDGAMSGGDTVGVTVEPDGGSPAPTTDPILAITSS</sequence>
<evidence type="ECO:0000313" key="4">
    <source>
        <dbReference type="Proteomes" id="UP001501004"/>
    </source>
</evidence>
<dbReference type="InterPro" id="IPR018764">
    <property type="entry name" value="RskA_C"/>
</dbReference>
<name>A0ABP7FDY4_9MICO</name>
<dbReference type="EMBL" id="BAABAE010000002">
    <property type="protein sequence ID" value="GAA3733701.1"/>
    <property type="molecule type" value="Genomic_DNA"/>
</dbReference>
<dbReference type="Pfam" id="PF10099">
    <property type="entry name" value="RskA_C"/>
    <property type="match status" value="1"/>
</dbReference>
<proteinExistence type="predicted"/>
<organism evidence="3 4">
    <name type="scientific">Leifsonella bigeumensis</name>
    <dbReference type="NCBI Taxonomy" id="433643"/>
    <lineage>
        <taxon>Bacteria</taxon>
        <taxon>Bacillati</taxon>
        <taxon>Actinomycetota</taxon>
        <taxon>Actinomycetes</taxon>
        <taxon>Micrococcales</taxon>
        <taxon>Microbacteriaceae</taxon>
        <taxon>Leifsonella</taxon>
    </lineage>
</organism>
<evidence type="ECO:0000256" key="1">
    <source>
        <dbReference type="SAM" id="Phobius"/>
    </source>
</evidence>
<evidence type="ECO:0000259" key="2">
    <source>
        <dbReference type="Pfam" id="PF10099"/>
    </source>
</evidence>
<comment type="caution">
    <text evidence="3">The sequence shown here is derived from an EMBL/GenBank/DDBJ whole genome shotgun (WGS) entry which is preliminary data.</text>
</comment>
<gene>
    <name evidence="3" type="ORF">GCM10022239_07390</name>
</gene>
<dbReference type="PANTHER" id="PTHR37461">
    <property type="entry name" value="ANTI-SIGMA-K FACTOR RSKA"/>
    <property type="match status" value="1"/>
</dbReference>
<evidence type="ECO:0000313" key="3">
    <source>
        <dbReference type="EMBL" id="GAA3733701.1"/>
    </source>
</evidence>
<dbReference type="InterPro" id="IPR051474">
    <property type="entry name" value="Anti-sigma-K/W_factor"/>
</dbReference>
<dbReference type="PANTHER" id="PTHR37461:SF1">
    <property type="entry name" value="ANTI-SIGMA-K FACTOR RSKA"/>
    <property type="match status" value="1"/>
</dbReference>
<feature type="domain" description="Anti-sigma K factor RskA C-terminal" evidence="2">
    <location>
        <begin position="70"/>
        <end position="207"/>
    </location>
</feature>
<dbReference type="Proteomes" id="UP001501004">
    <property type="component" value="Unassembled WGS sequence"/>
</dbReference>
<keyword evidence="1" id="KW-0472">Membrane</keyword>